<reference evidence="8 9" key="1">
    <citation type="journal article" date="2016" name="Nat. Commun.">
        <title>Thousands of microbial genomes shed light on interconnected biogeochemical processes in an aquifer system.</title>
        <authorList>
            <person name="Anantharaman K."/>
            <person name="Brown C.T."/>
            <person name="Hug L.A."/>
            <person name="Sharon I."/>
            <person name="Castelle C.J."/>
            <person name="Probst A.J."/>
            <person name="Thomas B.C."/>
            <person name="Singh A."/>
            <person name="Wilkins M.J."/>
            <person name="Karaoz U."/>
            <person name="Brodie E.L."/>
            <person name="Williams K.H."/>
            <person name="Hubbard S.S."/>
            <person name="Banfield J.F."/>
        </authorList>
    </citation>
    <scope>NUCLEOTIDE SEQUENCE [LARGE SCALE GENOMIC DNA]</scope>
</reference>
<comment type="cofactor">
    <cofactor evidence="1">
        <name>[4Fe-4S] cluster</name>
        <dbReference type="ChEBI" id="CHEBI:49883"/>
    </cofactor>
</comment>
<dbReference type="SFLD" id="SFLDG01067">
    <property type="entry name" value="SPASM/twitch_domain_containing"/>
    <property type="match status" value="1"/>
</dbReference>
<proteinExistence type="inferred from homology"/>
<dbReference type="SUPFAM" id="SSF102114">
    <property type="entry name" value="Radical SAM enzymes"/>
    <property type="match status" value="1"/>
</dbReference>
<evidence type="ECO:0000313" key="9">
    <source>
        <dbReference type="Proteomes" id="UP000178367"/>
    </source>
</evidence>
<protein>
    <submittedName>
        <fullName evidence="8">His-Xaa-Ser system radical SAM maturase HxsB</fullName>
    </submittedName>
</protein>
<evidence type="ECO:0000256" key="2">
    <source>
        <dbReference type="ARBA" id="ARBA00022691"/>
    </source>
</evidence>
<dbReference type="SFLD" id="SFLDS00029">
    <property type="entry name" value="Radical_SAM"/>
    <property type="match status" value="1"/>
</dbReference>
<dbReference type="NCBIfam" id="TIGR04085">
    <property type="entry name" value="rSAM_more_4Fe4S"/>
    <property type="match status" value="1"/>
</dbReference>
<evidence type="ECO:0000313" key="8">
    <source>
        <dbReference type="EMBL" id="OGF27110.1"/>
    </source>
</evidence>
<dbReference type="InterPro" id="IPR058240">
    <property type="entry name" value="rSAM_sf"/>
</dbReference>
<dbReference type="InterPro" id="IPR007197">
    <property type="entry name" value="rSAM"/>
</dbReference>
<dbReference type="SFLD" id="SFLDG01384">
    <property type="entry name" value="thioether_bond_formation_requi"/>
    <property type="match status" value="1"/>
</dbReference>
<dbReference type="Pfam" id="PF13186">
    <property type="entry name" value="SPASM"/>
    <property type="match status" value="1"/>
</dbReference>
<comment type="similarity">
    <text evidence="6">Belongs to the radical SAM superfamily. Anaerobic sulfatase-maturating enzyme family.</text>
</comment>
<accession>A0A1F5SKA4</accession>
<dbReference type="Proteomes" id="UP000178367">
    <property type="component" value="Unassembled WGS sequence"/>
</dbReference>
<dbReference type="InterPro" id="IPR023885">
    <property type="entry name" value="4Fe4S-binding_SPASM_dom"/>
</dbReference>
<dbReference type="STRING" id="1797994.A2227_04460"/>
<dbReference type="SFLD" id="SFLDG01386">
    <property type="entry name" value="main_SPASM_domain-containing"/>
    <property type="match status" value="1"/>
</dbReference>
<dbReference type="NCBIfam" id="TIGR03978">
    <property type="entry name" value="rSAM_paired_1"/>
    <property type="match status" value="1"/>
</dbReference>
<dbReference type="InterPro" id="IPR006638">
    <property type="entry name" value="Elp3/MiaA/NifB-like_rSAM"/>
</dbReference>
<feature type="domain" description="Radical SAM core" evidence="7">
    <location>
        <begin position="90"/>
        <end position="323"/>
    </location>
</feature>
<name>A0A1F5SKA4_9BACT</name>
<dbReference type="PANTHER" id="PTHR43273:SF3">
    <property type="entry name" value="ANAEROBIC SULFATASE-MATURATING ENZYME HOMOLOG ASLB-RELATED"/>
    <property type="match status" value="1"/>
</dbReference>
<dbReference type="GO" id="GO:0051536">
    <property type="term" value="F:iron-sulfur cluster binding"/>
    <property type="evidence" value="ECO:0007669"/>
    <property type="project" value="UniProtKB-KW"/>
</dbReference>
<comment type="caution">
    <text evidence="8">The sequence shown here is derived from an EMBL/GenBank/DDBJ whole genome shotgun (WGS) entry which is preliminary data.</text>
</comment>
<dbReference type="PANTHER" id="PTHR43273">
    <property type="entry name" value="ANAEROBIC SULFATASE-MATURATING ENZYME HOMOLOG ASLB-RELATED"/>
    <property type="match status" value="1"/>
</dbReference>
<gene>
    <name evidence="8" type="ORF">A2227_04460</name>
</gene>
<evidence type="ECO:0000259" key="7">
    <source>
        <dbReference type="PROSITE" id="PS51918"/>
    </source>
</evidence>
<dbReference type="AlphaFoldDB" id="A0A1F5SKA4"/>
<dbReference type="InterPro" id="IPR024023">
    <property type="entry name" value="rSAM_paired_HxsB"/>
</dbReference>
<dbReference type="EMBL" id="MFGB01000010">
    <property type="protein sequence ID" value="OGF27110.1"/>
    <property type="molecule type" value="Genomic_DNA"/>
</dbReference>
<evidence type="ECO:0000256" key="1">
    <source>
        <dbReference type="ARBA" id="ARBA00001966"/>
    </source>
</evidence>
<evidence type="ECO:0000256" key="5">
    <source>
        <dbReference type="ARBA" id="ARBA00023014"/>
    </source>
</evidence>
<dbReference type="Gene3D" id="3.20.20.70">
    <property type="entry name" value="Aldolase class I"/>
    <property type="match status" value="1"/>
</dbReference>
<evidence type="ECO:0000256" key="6">
    <source>
        <dbReference type="ARBA" id="ARBA00023601"/>
    </source>
</evidence>
<keyword evidence="3" id="KW-0479">Metal-binding</keyword>
<dbReference type="InterPro" id="IPR023867">
    <property type="entry name" value="Sulphatase_maturase_rSAM"/>
</dbReference>
<dbReference type="SMART" id="SM00729">
    <property type="entry name" value="Elp3"/>
    <property type="match status" value="1"/>
</dbReference>
<dbReference type="CDD" id="cd01335">
    <property type="entry name" value="Radical_SAM"/>
    <property type="match status" value="1"/>
</dbReference>
<evidence type="ECO:0000256" key="3">
    <source>
        <dbReference type="ARBA" id="ARBA00022723"/>
    </source>
</evidence>
<organism evidence="8 9">
    <name type="scientific">Candidatus Falkowbacteria bacterium RIFOXYA2_FULL_47_19</name>
    <dbReference type="NCBI Taxonomy" id="1797994"/>
    <lineage>
        <taxon>Bacteria</taxon>
        <taxon>Candidatus Falkowiibacteriota</taxon>
    </lineage>
</organism>
<sequence length="486" mass="56375">METKKKTTKEKIRYGRLPFFRFRKIKDEYLLTNDWGGHIFLPAAEFNAYLSGDLDKKSAFYGSLADNNFIKEEMDMDAAIRKYSTRKNFVFGGPALHIIVVTLRCNHRCVYCHASARNLEAKETDMTVETAKSVVERIFDTTSPRVIIEFQGGEPTLNWPVIECVIAEARKRNKERKKQLEFRLISNFSLITEDKYRFLIDNSVELCTSLDGPKELHERNRPQIDGRGCHANVLKWIKRLNKDYPEIRKKGYIWKMGAIVVISRFSLPMYREIVDEYVKAGFSSMFLRPLNPFGFSREVWDKIKYTDLEFIDFYKKSLDYIIDLNLKGTLFVEKLAKTFLAKILTDHDPNMMDIRSPCGAGLGQLAYNYNGDVYTCDEGRMMSMMGEESFKIGNVRENTHKEIVTHPVTRTICAASCLEGLAGCSDCAYLPYCGTCPIYNYFEQGNIFGQMPNNERCRINMAILDYLFDKMRDEKVRKVFEGWLDK</sequence>
<keyword evidence="2" id="KW-0949">S-adenosyl-L-methionine</keyword>
<dbReference type="GO" id="GO:0046872">
    <property type="term" value="F:metal ion binding"/>
    <property type="evidence" value="ECO:0007669"/>
    <property type="project" value="UniProtKB-KW"/>
</dbReference>
<keyword evidence="4" id="KW-0408">Iron</keyword>
<dbReference type="Pfam" id="PF04055">
    <property type="entry name" value="Radical_SAM"/>
    <property type="match status" value="1"/>
</dbReference>
<keyword evidence="5" id="KW-0411">Iron-sulfur</keyword>
<dbReference type="GO" id="GO:0016491">
    <property type="term" value="F:oxidoreductase activity"/>
    <property type="evidence" value="ECO:0007669"/>
    <property type="project" value="InterPro"/>
</dbReference>
<dbReference type="InterPro" id="IPR013785">
    <property type="entry name" value="Aldolase_TIM"/>
</dbReference>
<dbReference type="PROSITE" id="PS51918">
    <property type="entry name" value="RADICAL_SAM"/>
    <property type="match status" value="1"/>
</dbReference>
<evidence type="ECO:0000256" key="4">
    <source>
        <dbReference type="ARBA" id="ARBA00023004"/>
    </source>
</evidence>